<accession>A0ABR1ZTZ5</accession>
<organism evidence="2 3">
    <name type="scientific">Hibiscus sabdariffa</name>
    <name type="common">roselle</name>
    <dbReference type="NCBI Taxonomy" id="183260"/>
    <lineage>
        <taxon>Eukaryota</taxon>
        <taxon>Viridiplantae</taxon>
        <taxon>Streptophyta</taxon>
        <taxon>Embryophyta</taxon>
        <taxon>Tracheophyta</taxon>
        <taxon>Spermatophyta</taxon>
        <taxon>Magnoliopsida</taxon>
        <taxon>eudicotyledons</taxon>
        <taxon>Gunneridae</taxon>
        <taxon>Pentapetalae</taxon>
        <taxon>rosids</taxon>
        <taxon>malvids</taxon>
        <taxon>Malvales</taxon>
        <taxon>Malvaceae</taxon>
        <taxon>Malvoideae</taxon>
        <taxon>Hibiscus</taxon>
    </lineage>
</organism>
<reference evidence="2 3" key="1">
    <citation type="journal article" date="2024" name="G3 (Bethesda)">
        <title>Genome assembly of Hibiscus sabdariffa L. provides insights into metabolisms of medicinal natural products.</title>
        <authorList>
            <person name="Kim T."/>
        </authorList>
    </citation>
    <scope>NUCLEOTIDE SEQUENCE [LARGE SCALE GENOMIC DNA]</scope>
    <source>
        <strain evidence="2">TK-2024</strain>
        <tissue evidence="2">Old leaves</tissue>
    </source>
</reference>
<dbReference type="CDD" id="cd06222">
    <property type="entry name" value="RNase_H_like"/>
    <property type="match status" value="1"/>
</dbReference>
<evidence type="ECO:0000259" key="1">
    <source>
        <dbReference type="Pfam" id="PF13456"/>
    </source>
</evidence>
<feature type="domain" description="RNase H type-1" evidence="1">
    <location>
        <begin position="2"/>
        <end position="56"/>
    </location>
</feature>
<dbReference type="InterPro" id="IPR036397">
    <property type="entry name" value="RNaseH_sf"/>
</dbReference>
<comment type="caution">
    <text evidence="2">The sequence shown here is derived from an EMBL/GenBank/DDBJ whole genome shotgun (WGS) entry which is preliminary data.</text>
</comment>
<dbReference type="InterPro" id="IPR002156">
    <property type="entry name" value="RNaseH_domain"/>
</dbReference>
<evidence type="ECO:0000313" key="2">
    <source>
        <dbReference type="EMBL" id="KAK8484200.1"/>
    </source>
</evidence>
<dbReference type="Proteomes" id="UP001472677">
    <property type="component" value="Unassembled WGS sequence"/>
</dbReference>
<gene>
    <name evidence="2" type="ORF">V6N12_016095</name>
</gene>
<dbReference type="Gene3D" id="3.30.420.10">
    <property type="entry name" value="Ribonuclease H-like superfamily/Ribonuclease H"/>
    <property type="match status" value="1"/>
</dbReference>
<dbReference type="EMBL" id="JBBPBM010001441">
    <property type="protein sequence ID" value="KAK8484200.1"/>
    <property type="molecule type" value="Genomic_DNA"/>
</dbReference>
<protein>
    <recommendedName>
        <fullName evidence="1">RNase H type-1 domain-containing protein</fullName>
    </recommendedName>
</protein>
<proteinExistence type="predicted"/>
<evidence type="ECO:0000313" key="3">
    <source>
        <dbReference type="Proteomes" id="UP001472677"/>
    </source>
</evidence>
<dbReference type="Pfam" id="PF13456">
    <property type="entry name" value="RVT_3"/>
    <property type="match status" value="1"/>
</dbReference>
<keyword evidence="3" id="KW-1185">Reference proteome</keyword>
<name>A0ABR1ZTZ5_9ROSI</name>
<sequence>MDCSEVIRLLQDNCYFPGTPTILRHVRRLIEREWTVKFQYIPREQNKVAHALAKLACVSHLDVIYFHVPPYSIGNVEQDLVAD</sequence>
<dbReference type="InterPro" id="IPR044730">
    <property type="entry name" value="RNase_H-like_dom_plant"/>
</dbReference>